<evidence type="ECO:0000313" key="2">
    <source>
        <dbReference type="EMBL" id="RZS72184.1"/>
    </source>
</evidence>
<feature type="transmembrane region" description="Helical" evidence="1">
    <location>
        <begin position="34"/>
        <end position="53"/>
    </location>
</feature>
<evidence type="ECO:0000256" key="1">
    <source>
        <dbReference type="SAM" id="Phobius"/>
    </source>
</evidence>
<proteinExistence type="predicted"/>
<feature type="transmembrane region" description="Helical" evidence="1">
    <location>
        <begin position="91"/>
        <end position="110"/>
    </location>
</feature>
<keyword evidence="3" id="KW-1185">Reference proteome</keyword>
<feature type="transmembrane region" description="Helical" evidence="1">
    <location>
        <begin position="153"/>
        <end position="177"/>
    </location>
</feature>
<feature type="transmembrane region" description="Helical" evidence="1">
    <location>
        <begin position="59"/>
        <end position="79"/>
    </location>
</feature>
<dbReference type="OrthoDB" id="655674at2"/>
<name>A0A4Q7MVX6_9BACT</name>
<feature type="transmembrane region" description="Helical" evidence="1">
    <location>
        <begin position="122"/>
        <end position="141"/>
    </location>
</feature>
<organism evidence="2 3">
    <name type="scientific">Pseudobacter ginsenosidimutans</name>
    <dbReference type="NCBI Taxonomy" id="661488"/>
    <lineage>
        <taxon>Bacteria</taxon>
        <taxon>Pseudomonadati</taxon>
        <taxon>Bacteroidota</taxon>
        <taxon>Chitinophagia</taxon>
        <taxon>Chitinophagales</taxon>
        <taxon>Chitinophagaceae</taxon>
        <taxon>Pseudobacter</taxon>
    </lineage>
</organism>
<dbReference type="RefSeq" id="WP_130542627.1">
    <property type="nucleotide sequence ID" value="NZ_CP042431.1"/>
</dbReference>
<reference evidence="2 3" key="1">
    <citation type="submission" date="2019-02" db="EMBL/GenBank/DDBJ databases">
        <title>Genomic Encyclopedia of Type Strains, Phase IV (KMG-IV): sequencing the most valuable type-strain genomes for metagenomic binning, comparative biology and taxonomic classification.</title>
        <authorList>
            <person name="Goeker M."/>
        </authorList>
    </citation>
    <scope>NUCLEOTIDE SEQUENCE [LARGE SCALE GENOMIC DNA]</scope>
    <source>
        <strain evidence="2 3">DSM 18116</strain>
    </source>
</reference>
<dbReference type="EMBL" id="SGXA01000002">
    <property type="protein sequence ID" value="RZS72184.1"/>
    <property type="molecule type" value="Genomic_DNA"/>
</dbReference>
<sequence length="220" mass="26058">MNDTVRFVLSLSIVFAVLIGIVRFRKIDKSYYPFLYRIFLVLIIEITARLFFLSAEPRHFTVVINTFSILDYVLFTWLFHNWRLFNGNRTVFISFLLAGFAAWIFITFIIQNILTPNFAFRVLYSAILIAFSVNTFNKAVVNDRRNIFHNPKFWICLGIIIFYTFFILVCMVNLNVFRSATKLFRQNLQIINVCSNILVNFLYAVAIVWIPRKQNFIRPF</sequence>
<protein>
    <recommendedName>
        <fullName evidence="4">YhhN-like protein</fullName>
    </recommendedName>
</protein>
<comment type="caution">
    <text evidence="2">The sequence shown here is derived from an EMBL/GenBank/DDBJ whole genome shotgun (WGS) entry which is preliminary data.</text>
</comment>
<keyword evidence="1" id="KW-0472">Membrane</keyword>
<feature type="transmembrane region" description="Helical" evidence="1">
    <location>
        <begin position="189"/>
        <end position="210"/>
    </location>
</feature>
<evidence type="ECO:0000313" key="3">
    <source>
        <dbReference type="Proteomes" id="UP000293874"/>
    </source>
</evidence>
<dbReference type="Proteomes" id="UP000293874">
    <property type="component" value="Unassembled WGS sequence"/>
</dbReference>
<dbReference type="AlphaFoldDB" id="A0A4Q7MVX6"/>
<accession>A0A4Q7MVX6</accession>
<keyword evidence="1" id="KW-0812">Transmembrane</keyword>
<feature type="transmembrane region" description="Helical" evidence="1">
    <location>
        <begin position="6"/>
        <end position="22"/>
    </location>
</feature>
<evidence type="ECO:0008006" key="4">
    <source>
        <dbReference type="Google" id="ProtNLM"/>
    </source>
</evidence>
<keyword evidence="1" id="KW-1133">Transmembrane helix</keyword>
<gene>
    <name evidence="2" type="ORF">EV199_4100</name>
</gene>